<dbReference type="InterPro" id="IPR036249">
    <property type="entry name" value="Thioredoxin-like_sf"/>
</dbReference>
<reference evidence="3 4" key="1">
    <citation type="submission" date="2019-07" db="EMBL/GenBank/DDBJ databases">
        <title>Whole genome shotgun sequence of Halolactibacillus alkaliphilus NBRC 103919.</title>
        <authorList>
            <person name="Hosoyama A."/>
            <person name="Uohara A."/>
            <person name="Ohji S."/>
            <person name="Ichikawa N."/>
        </authorList>
    </citation>
    <scope>NUCLEOTIDE SEQUENCE [LARGE SCALE GENOMIC DNA]</scope>
    <source>
        <strain evidence="3 4">NBRC 103919</strain>
    </source>
</reference>
<name>A0A511X3S9_9BACI</name>
<dbReference type="GO" id="GO:0016491">
    <property type="term" value="F:oxidoreductase activity"/>
    <property type="evidence" value="ECO:0007669"/>
    <property type="project" value="InterPro"/>
</dbReference>
<keyword evidence="1" id="KW-1015">Disulfide bond</keyword>
<dbReference type="STRING" id="442899.SAMN05720591_13225"/>
<dbReference type="SUPFAM" id="SSF52833">
    <property type="entry name" value="Thioredoxin-like"/>
    <property type="match status" value="1"/>
</dbReference>
<sequence>MKKIIIAVVLLLMFGYSVYEFAGPFGEEKASKEAFDVVEDQEEIGEESDATVDHSDAALVGTSVGNLAPDFTLTTAAGDTVSLSDYRGTKVMLNFWGTWCPPCRAEMPDMEKFYQEHDVEILAVNLTPTESAVTDVIEFIEDFGLSFQVLLDEELSVSSQYGIQPVPTSFMIDSHGIVQYVALGAVNYEQMVQAYRSMD</sequence>
<feature type="domain" description="Thioredoxin" evidence="2">
    <location>
        <begin position="62"/>
        <end position="199"/>
    </location>
</feature>
<evidence type="ECO:0000259" key="2">
    <source>
        <dbReference type="PROSITE" id="PS51352"/>
    </source>
</evidence>
<dbReference type="Gene3D" id="3.40.30.10">
    <property type="entry name" value="Glutaredoxin"/>
    <property type="match status" value="1"/>
</dbReference>
<keyword evidence="4" id="KW-1185">Reference proteome</keyword>
<dbReference type="EMBL" id="BJYE01000034">
    <property type="protein sequence ID" value="GEN57609.1"/>
    <property type="molecule type" value="Genomic_DNA"/>
</dbReference>
<dbReference type="Proteomes" id="UP000321400">
    <property type="component" value="Unassembled WGS sequence"/>
</dbReference>
<dbReference type="InterPro" id="IPR050553">
    <property type="entry name" value="Thioredoxin_ResA/DsbE_sf"/>
</dbReference>
<dbReference type="AlphaFoldDB" id="A0A511X3S9"/>
<accession>A0A511X3S9</accession>
<organism evidence="3 4">
    <name type="scientific">Halolactibacillus alkaliphilus</name>
    <dbReference type="NCBI Taxonomy" id="442899"/>
    <lineage>
        <taxon>Bacteria</taxon>
        <taxon>Bacillati</taxon>
        <taxon>Bacillota</taxon>
        <taxon>Bacilli</taxon>
        <taxon>Bacillales</taxon>
        <taxon>Bacillaceae</taxon>
        <taxon>Halolactibacillus</taxon>
    </lineage>
</organism>
<dbReference type="InterPro" id="IPR000866">
    <property type="entry name" value="AhpC/TSA"/>
</dbReference>
<dbReference type="InterPro" id="IPR017937">
    <property type="entry name" value="Thioredoxin_CS"/>
</dbReference>
<dbReference type="PANTHER" id="PTHR42852">
    <property type="entry name" value="THIOL:DISULFIDE INTERCHANGE PROTEIN DSBE"/>
    <property type="match status" value="1"/>
</dbReference>
<dbReference type="RefSeq" id="WP_089803236.1">
    <property type="nucleotide sequence ID" value="NZ_BJYE01000034.1"/>
</dbReference>
<dbReference type="PANTHER" id="PTHR42852:SF1">
    <property type="entry name" value="THIOREDOXIN-LIKE PROTEIN YNEN"/>
    <property type="match status" value="1"/>
</dbReference>
<dbReference type="InterPro" id="IPR013766">
    <property type="entry name" value="Thioredoxin_domain"/>
</dbReference>
<gene>
    <name evidence="3" type="ORF">HAL01_20730</name>
</gene>
<evidence type="ECO:0000313" key="4">
    <source>
        <dbReference type="Proteomes" id="UP000321400"/>
    </source>
</evidence>
<dbReference type="OrthoDB" id="25753at2"/>
<evidence type="ECO:0000313" key="3">
    <source>
        <dbReference type="EMBL" id="GEN57609.1"/>
    </source>
</evidence>
<evidence type="ECO:0000256" key="1">
    <source>
        <dbReference type="ARBA" id="ARBA00023157"/>
    </source>
</evidence>
<protein>
    <submittedName>
        <fullName evidence="3">Thiol:disulfide interchange protein tlpA</fullName>
    </submittedName>
</protein>
<dbReference type="CDD" id="cd02966">
    <property type="entry name" value="TlpA_like_family"/>
    <property type="match status" value="1"/>
</dbReference>
<dbReference type="PROSITE" id="PS51352">
    <property type="entry name" value="THIOREDOXIN_2"/>
    <property type="match status" value="1"/>
</dbReference>
<dbReference type="GO" id="GO:0016209">
    <property type="term" value="F:antioxidant activity"/>
    <property type="evidence" value="ECO:0007669"/>
    <property type="project" value="InterPro"/>
</dbReference>
<proteinExistence type="predicted"/>
<comment type="caution">
    <text evidence="3">The sequence shown here is derived from an EMBL/GenBank/DDBJ whole genome shotgun (WGS) entry which is preliminary data.</text>
</comment>
<dbReference type="Pfam" id="PF00578">
    <property type="entry name" value="AhpC-TSA"/>
    <property type="match status" value="1"/>
</dbReference>
<dbReference type="PROSITE" id="PS00194">
    <property type="entry name" value="THIOREDOXIN_1"/>
    <property type="match status" value="1"/>
</dbReference>